<dbReference type="HOGENOM" id="CLU_186050_1_0_3"/>
<dbReference type="RefSeq" id="WP_015202112.1">
    <property type="nucleotide sequence ID" value="NC_019753.1"/>
</dbReference>
<dbReference type="PATRIC" id="fig|1173022.3.peg.1167"/>
<dbReference type="EMBL" id="CP003620">
    <property type="protein sequence ID" value="AFZ11990.1"/>
    <property type="molecule type" value="Genomic_DNA"/>
</dbReference>
<organism evidence="1 2">
    <name type="scientific">Crinalium epipsammum PCC 9333</name>
    <dbReference type="NCBI Taxonomy" id="1173022"/>
    <lineage>
        <taxon>Bacteria</taxon>
        <taxon>Bacillati</taxon>
        <taxon>Cyanobacteriota</taxon>
        <taxon>Cyanophyceae</taxon>
        <taxon>Gomontiellales</taxon>
        <taxon>Gomontiellaceae</taxon>
        <taxon>Crinalium</taxon>
    </lineage>
</organism>
<name>K9VXW6_9CYAN</name>
<dbReference type="eggNOG" id="ENOG5032ZTC">
    <property type="taxonomic scope" value="Bacteria"/>
</dbReference>
<keyword evidence="2" id="KW-1185">Reference proteome</keyword>
<reference evidence="1 2" key="1">
    <citation type="submission" date="2012-06" db="EMBL/GenBank/DDBJ databases">
        <title>Finished chromosome of genome of Crinalium epipsammum PCC 9333.</title>
        <authorList>
            <consortium name="US DOE Joint Genome Institute"/>
            <person name="Gugger M."/>
            <person name="Coursin T."/>
            <person name="Rippka R."/>
            <person name="Tandeau De Marsac N."/>
            <person name="Huntemann M."/>
            <person name="Wei C.-L."/>
            <person name="Han J."/>
            <person name="Detter J.C."/>
            <person name="Han C."/>
            <person name="Tapia R."/>
            <person name="Davenport K."/>
            <person name="Daligault H."/>
            <person name="Erkkila T."/>
            <person name="Gu W."/>
            <person name="Munk A.C.C."/>
            <person name="Teshima H."/>
            <person name="Xu Y."/>
            <person name="Chain P."/>
            <person name="Chen A."/>
            <person name="Krypides N."/>
            <person name="Mavromatis K."/>
            <person name="Markowitz V."/>
            <person name="Szeto E."/>
            <person name="Ivanova N."/>
            <person name="Mikhailova N."/>
            <person name="Ovchinnikova G."/>
            <person name="Pagani I."/>
            <person name="Pati A."/>
            <person name="Goodwin L."/>
            <person name="Peters L."/>
            <person name="Pitluck S."/>
            <person name="Woyke T."/>
            <person name="Kerfeld C."/>
        </authorList>
    </citation>
    <scope>NUCLEOTIDE SEQUENCE [LARGE SCALE GENOMIC DNA]</scope>
    <source>
        <strain evidence="1 2">PCC 9333</strain>
    </source>
</reference>
<dbReference type="Proteomes" id="UP000010472">
    <property type="component" value="Chromosome"/>
</dbReference>
<evidence type="ECO:0000313" key="2">
    <source>
        <dbReference type="Proteomes" id="UP000010472"/>
    </source>
</evidence>
<dbReference type="KEGG" id="cep:Cri9333_1079"/>
<accession>K9VXW6</accession>
<protein>
    <submittedName>
        <fullName evidence="1">Uncharacterized protein</fullName>
    </submittedName>
</protein>
<dbReference type="AlphaFoldDB" id="K9VXW6"/>
<sequence>MYPQVRLLPGAVSEMLVSVSETGVVTLADRYGLMAATLEESLEEEEKQAINRLLRAVIKGRFKIVEQVSAVEY</sequence>
<evidence type="ECO:0000313" key="1">
    <source>
        <dbReference type="EMBL" id="AFZ11990.1"/>
    </source>
</evidence>
<gene>
    <name evidence="1" type="ORF">Cri9333_1079</name>
</gene>
<proteinExistence type="predicted"/>
<dbReference type="OrthoDB" id="495849at2"/>